<accession>A0ABW4V246</accession>
<protein>
    <submittedName>
        <fullName evidence="2">ROK family protein</fullName>
    </submittedName>
</protein>
<reference evidence="3" key="1">
    <citation type="journal article" date="2019" name="Int. J. Syst. Evol. Microbiol.">
        <title>The Global Catalogue of Microorganisms (GCM) 10K type strain sequencing project: providing services to taxonomists for standard genome sequencing and annotation.</title>
        <authorList>
            <consortium name="The Broad Institute Genomics Platform"/>
            <consortium name="The Broad Institute Genome Sequencing Center for Infectious Disease"/>
            <person name="Wu L."/>
            <person name="Ma J."/>
        </authorList>
    </citation>
    <scope>NUCLEOTIDE SEQUENCE [LARGE SCALE GENOMIC DNA]</scope>
    <source>
        <strain evidence="3">CCM 7043</strain>
    </source>
</reference>
<dbReference type="Proteomes" id="UP001597338">
    <property type="component" value="Unassembled WGS sequence"/>
</dbReference>
<dbReference type="InterPro" id="IPR000600">
    <property type="entry name" value="ROK"/>
</dbReference>
<dbReference type="Gene3D" id="3.30.420.40">
    <property type="match status" value="2"/>
</dbReference>
<dbReference type="SUPFAM" id="SSF53067">
    <property type="entry name" value="Actin-like ATPase domain"/>
    <property type="match status" value="1"/>
</dbReference>
<dbReference type="PANTHER" id="PTHR18964:SF149">
    <property type="entry name" value="BIFUNCTIONAL UDP-N-ACETYLGLUCOSAMINE 2-EPIMERASE_N-ACETYLMANNOSAMINE KINASE"/>
    <property type="match status" value="1"/>
</dbReference>
<proteinExistence type="inferred from homology"/>
<dbReference type="PANTHER" id="PTHR18964">
    <property type="entry name" value="ROK (REPRESSOR, ORF, KINASE) FAMILY"/>
    <property type="match status" value="1"/>
</dbReference>
<dbReference type="Pfam" id="PF00480">
    <property type="entry name" value="ROK"/>
    <property type="match status" value="1"/>
</dbReference>
<evidence type="ECO:0000313" key="2">
    <source>
        <dbReference type="EMBL" id="MFD2024855.1"/>
    </source>
</evidence>
<evidence type="ECO:0000313" key="3">
    <source>
        <dbReference type="Proteomes" id="UP001597338"/>
    </source>
</evidence>
<gene>
    <name evidence="2" type="ORF">ACFSL2_04965</name>
</gene>
<dbReference type="EMBL" id="JBHUHF010000001">
    <property type="protein sequence ID" value="MFD2024855.1"/>
    <property type="molecule type" value="Genomic_DNA"/>
</dbReference>
<comment type="similarity">
    <text evidence="1">Belongs to the ROK (NagC/XylR) family.</text>
</comment>
<name>A0ABW4V246_9MICO</name>
<dbReference type="RefSeq" id="WP_377196778.1">
    <property type="nucleotide sequence ID" value="NZ_JBHUHF010000001.1"/>
</dbReference>
<keyword evidence="3" id="KW-1185">Reference proteome</keyword>
<organism evidence="2 3">
    <name type="scientific">Promicromonospora aerolata</name>
    <dbReference type="NCBI Taxonomy" id="195749"/>
    <lineage>
        <taxon>Bacteria</taxon>
        <taxon>Bacillati</taxon>
        <taxon>Actinomycetota</taxon>
        <taxon>Actinomycetes</taxon>
        <taxon>Micrococcales</taxon>
        <taxon>Promicromonosporaceae</taxon>
        <taxon>Promicromonospora</taxon>
    </lineage>
</organism>
<evidence type="ECO:0000256" key="1">
    <source>
        <dbReference type="ARBA" id="ARBA00006479"/>
    </source>
</evidence>
<comment type="caution">
    <text evidence="2">The sequence shown here is derived from an EMBL/GenBank/DDBJ whole genome shotgun (WGS) entry which is preliminary data.</text>
</comment>
<dbReference type="InterPro" id="IPR043129">
    <property type="entry name" value="ATPase_NBD"/>
</dbReference>
<sequence length="334" mass="33323">MTVEHAAAGPGAGLGPGPAVLAVDVGGTDTKAALIDGGGTVREVLRRPTPRDAARPAERVVDEVVRAAAELRGRHPDVEPEGLGLVVPGIVDDERGVGVRSENLGWRDAPFADLATARLGLPVAVGHDVAAAGWAECRLGAAAGYQDAMVVALGTGISAALVLGGRPYRGGGLAGEIGHARVAEGPGCVCGGRGCLEQVASAAAVARRYGEATGTPVPGAREVLVAAVAGDPTAVAVWDDALDALALGLSHAVALLAPQVIVLGGGLSQAGDALLGPLGARLDALLTYHRRPLLTRALLGEDAGVLGAALLARDLLTRDLSAREPATPTTGVEP</sequence>